<feature type="transmembrane region" description="Helical" evidence="8">
    <location>
        <begin position="483"/>
        <end position="501"/>
    </location>
</feature>
<proteinExistence type="inferred from homology"/>
<dbReference type="InterPro" id="IPR002490">
    <property type="entry name" value="V-ATPase_116kDa_su"/>
</dbReference>
<sequence length="599" mass="66067">MSIAPMQRVTLIGLAERKREILRRLQALGVAHVIMRGAAVEEDRREHLELRAALDYLLDSPLRRRLQRPGEMPELAALLETIHTNRRRREDVVDRLTLLRRHRRALAPWGEFRFPPLEELGGRRLWLYLVPLGRREAIDAIELPWAIVNRDHRNLYLAVIAADEPTPEQVPFARSHTGGRSLTDIRALEQAAHGELEELDAERYVLTRWIASLADRLARAADDAALGRVMREGDDDAQLFVLDAWVPRRAMATLKTLCRDGDVALHERPPRPDEEPPVLLDNPEWLAGGEEAVKFFQLPGYRSADPSAMVYVSFVLFFAIILADAGYALAFGALVWLARRRWKRSVIGRRLGSMGLAMSGGALLYGILLGSYFGLAPPPGTPLAALQWLSIDDFGAMMTLSIAIGVLHLIAANALAAWYARPRRLALGNLGWILLLGGGFALWRVTQGALPTPRLPWLALMAGGALLVLLFSRATPFDGWRHAAQRLVGGLISLGGLSQAFGNALSYMRLFALGLSSASLAVTFNQLAVDAGHAAAGAGPLLFLVVLLLGHALNFALALMGGVVHGLRLNLIEFLRWGIKGEGRPYQAFANKEESTWIK</sequence>
<evidence type="ECO:0000256" key="4">
    <source>
        <dbReference type="ARBA" id="ARBA00022692"/>
    </source>
</evidence>
<feature type="transmembrane region" description="Helical" evidence="8">
    <location>
        <begin position="351"/>
        <end position="374"/>
    </location>
</feature>
<evidence type="ECO:0000256" key="8">
    <source>
        <dbReference type="SAM" id="Phobius"/>
    </source>
</evidence>
<organism evidence="9 10">
    <name type="scientific">Modicisalibacter tunisiensis</name>
    <dbReference type="NCBI Taxonomy" id="390637"/>
    <lineage>
        <taxon>Bacteria</taxon>
        <taxon>Pseudomonadati</taxon>
        <taxon>Pseudomonadota</taxon>
        <taxon>Gammaproteobacteria</taxon>
        <taxon>Oceanospirillales</taxon>
        <taxon>Halomonadaceae</taxon>
        <taxon>Modicisalibacter</taxon>
    </lineage>
</organism>
<feature type="transmembrane region" description="Helical" evidence="8">
    <location>
        <begin position="541"/>
        <end position="567"/>
    </location>
</feature>
<evidence type="ECO:0000256" key="2">
    <source>
        <dbReference type="ARBA" id="ARBA00009904"/>
    </source>
</evidence>
<evidence type="ECO:0000256" key="1">
    <source>
        <dbReference type="ARBA" id="ARBA00004141"/>
    </source>
</evidence>
<feature type="transmembrane region" description="Helical" evidence="8">
    <location>
        <begin position="308"/>
        <end position="339"/>
    </location>
</feature>
<gene>
    <name evidence="9" type="ORF">KGQ91_05050</name>
</gene>
<dbReference type="PANTHER" id="PTHR11629">
    <property type="entry name" value="VACUOLAR PROTON ATPASES"/>
    <property type="match status" value="1"/>
</dbReference>
<name>A0ABS7WWR3_9GAMM</name>
<keyword evidence="5 8" id="KW-1133">Transmembrane helix</keyword>
<feature type="transmembrane region" description="Helical" evidence="8">
    <location>
        <begin position="425"/>
        <end position="443"/>
    </location>
</feature>
<evidence type="ECO:0000256" key="5">
    <source>
        <dbReference type="ARBA" id="ARBA00022989"/>
    </source>
</evidence>
<keyword evidence="3" id="KW-0813">Transport</keyword>
<comment type="caution">
    <text evidence="9">The sequence shown here is derived from an EMBL/GenBank/DDBJ whole genome shotgun (WGS) entry which is preliminary data.</text>
</comment>
<keyword evidence="6" id="KW-0406">Ion transport</keyword>
<evidence type="ECO:0000256" key="6">
    <source>
        <dbReference type="ARBA" id="ARBA00023065"/>
    </source>
</evidence>
<accession>A0ABS7WWR3</accession>
<evidence type="ECO:0000313" key="10">
    <source>
        <dbReference type="Proteomes" id="UP001319883"/>
    </source>
</evidence>
<keyword evidence="10" id="KW-1185">Reference proteome</keyword>
<dbReference type="Proteomes" id="UP001319883">
    <property type="component" value="Unassembled WGS sequence"/>
</dbReference>
<dbReference type="RefSeq" id="WP_224420437.1">
    <property type="nucleotide sequence ID" value="NZ_JAGXFD010000001.1"/>
</dbReference>
<evidence type="ECO:0000256" key="7">
    <source>
        <dbReference type="ARBA" id="ARBA00023136"/>
    </source>
</evidence>
<comment type="similarity">
    <text evidence="2">Belongs to the V-ATPase 116 kDa subunit family.</text>
</comment>
<feature type="transmembrane region" description="Helical" evidence="8">
    <location>
        <begin position="455"/>
        <end position="471"/>
    </location>
</feature>
<keyword evidence="4 8" id="KW-0812">Transmembrane</keyword>
<evidence type="ECO:0000313" key="9">
    <source>
        <dbReference type="EMBL" id="MBZ9567057.1"/>
    </source>
</evidence>
<dbReference type="EMBL" id="JAGXFD010000001">
    <property type="protein sequence ID" value="MBZ9567057.1"/>
    <property type="molecule type" value="Genomic_DNA"/>
</dbReference>
<feature type="transmembrane region" description="Helical" evidence="8">
    <location>
        <begin position="394"/>
        <end position="418"/>
    </location>
</feature>
<keyword evidence="7 8" id="KW-0472">Membrane</keyword>
<protein>
    <submittedName>
        <fullName evidence="9">V-type ATP synthase subunit I</fullName>
    </submittedName>
</protein>
<reference evidence="9 10" key="1">
    <citation type="submission" date="2021-05" db="EMBL/GenBank/DDBJ databases">
        <title>Petroleum and Energy Research Collection (APPE): ex situ preservation of microbial diversity associated with the oil industry and exploitation of its biotechnological potential.</title>
        <authorList>
            <person name="Paixao C.T.M."/>
            <person name="Gomes M.B."/>
            <person name="Oliveira V.M."/>
        </authorList>
    </citation>
    <scope>NUCLEOTIDE SEQUENCE [LARGE SCALE GENOMIC DNA]</scope>
    <source>
        <strain evidence="9 10">LIT2</strain>
    </source>
</reference>
<dbReference type="PANTHER" id="PTHR11629:SF63">
    <property type="entry name" value="V-TYPE PROTON ATPASE SUBUNIT A"/>
    <property type="match status" value="1"/>
</dbReference>
<comment type="subcellular location">
    <subcellularLocation>
        <location evidence="1">Membrane</location>
        <topology evidence="1">Multi-pass membrane protein</topology>
    </subcellularLocation>
</comment>
<evidence type="ECO:0000256" key="3">
    <source>
        <dbReference type="ARBA" id="ARBA00022448"/>
    </source>
</evidence>